<feature type="domain" description="SPIN-DOC-like zinc-finger" evidence="1">
    <location>
        <begin position="57"/>
        <end position="99"/>
    </location>
</feature>
<dbReference type="Proteomes" id="UP000770661">
    <property type="component" value="Unassembled WGS sequence"/>
</dbReference>
<dbReference type="AlphaFoldDB" id="A0A8J4YCV3"/>
<dbReference type="EMBL" id="JACEEZ010005375">
    <property type="protein sequence ID" value="KAG0725680.1"/>
    <property type="molecule type" value="Genomic_DNA"/>
</dbReference>
<comment type="caution">
    <text evidence="2">The sequence shown here is derived from an EMBL/GenBank/DDBJ whole genome shotgun (WGS) entry which is preliminary data.</text>
</comment>
<organism evidence="2 3">
    <name type="scientific">Chionoecetes opilio</name>
    <name type="common">Atlantic snow crab</name>
    <name type="synonym">Cancer opilio</name>
    <dbReference type="NCBI Taxonomy" id="41210"/>
    <lineage>
        <taxon>Eukaryota</taxon>
        <taxon>Metazoa</taxon>
        <taxon>Ecdysozoa</taxon>
        <taxon>Arthropoda</taxon>
        <taxon>Crustacea</taxon>
        <taxon>Multicrustacea</taxon>
        <taxon>Malacostraca</taxon>
        <taxon>Eumalacostraca</taxon>
        <taxon>Eucarida</taxon>
        <taxon>Decapoda</taxon>
        <taxon>Pleocyemata</taxon>
        <taxon>Brachyura</taxon>
        <taxon>Eubrachyura</taxon>
        <taxon>Majoidea</taxon>
        <taxon>Majidae</taxon>
        <taxon>Chionoecetes</taxon>
    </lineage>
</organism>
<proteinExistence type="predicted"/>
<evidence type="ECO:0000313" key="2">
    <source>
        <dbReference type="EMBL" id="KAG0725680.1"/>
    </source>
</evidence>
<name>A0A8J4YCV3_CHIOP</name>
<evidence type="ECO:0000259" key="1">
    <source>
        <dbReference type="Pfam" id="PF18658"/>
    </source>
</evidence>
<keyword evidence="3" id="KW-1185">Reference proteome</keyword>
<accession>A0A8J4YCV3</accession>
<dbReference type="OrthoDB" id="6352818at2759"/>
<evidence type="ECO:0000313" key="3">
    <source>
        <dbReference type="Proteomes" id="UP000770661"/>
    </source>
</evidence>
<reference evidence="2" key="1">
    <citation type="submission" date="2020-07" db="EMBL/GenBank/DDBJ databases">
        <title>The High-quality genome of the commercially important snow crab, Chionoecetes opilio.</title>
        <authorList>
            <person name="Jeong J.-H."/>
            <person name="Ryu S."/>
        </authorList>
    </citation>
    <scope>NUCLEOTIDE SEQUENCE</scope>
    <source>
        <strain evidence="2">MADBK_172401_WGS</strain>
        <tissue evidence="2">Digestive gland</tissue>
    </source>
</reference>
<sequence>MRHARPFRAARQIISFWSSVRPSIIPNMASPSKKLKCEDEKRVFNSAWARYFFAERKDKPLCLICHDTVSVCKEYNVKRHFETLHTKYAKISEEDRKEVSRLSSLLQKQTTLFKKAFSTSVGTSNTRASYRVAHMISLSASTITRRTGEMASNVRSTLREHCQGVRYFSLALDESMDVKDTAQLAIFFRGVTDNLDVVEEFLQLVLLKGTTTGADVLCAVLKCVDEMGLDLAKLSAVTTDGAPAMVGSTKGFASLLTKHCRDLGHQQDIVRFHCIVHQEALCASLRCCLTS</sequence>
<dbReference type="PANTHER" id="PTHR45913">
    <property type="entry name" value="EPM2A-INTERACTING PROTEIN 1"/>
    <property type="match status" value="1"/>
</dbReference>
<dbReference type="InterPro" id="IPR040647">
    <property type="entry name" value="SPIN-DOC_Znf-C2H2"/>
</dbReference>
<protein>
    <submittedName>
        <fullName evidence="2">General transcription factor II-I repeat domain-containing protein 2</fullName>
    </submittedName>
</protein>
<dbReference type="Pfam" id="PF18658">
    <property type="entry name" value="zf-C2H2_12"/>
    <property type="match status" value="1"/>
</dbReference>
<dbReference type="PANTHER" id="PTHR45913:SF5">
    <property type="entry name" value="GENERAL TRANSCRIPTION FACTOR II-I REPEAT DOMAIN-CONTAINING PROTEIN 2A-LIKE PROTEIN"/>
    <property type="match status" value="1"/>
</dbReference>
<gene>
    <name evidence="2" type="ORF">GWK47_038128</name>
</gene>